<keyword evidence="2" id="KW-1185">Reference proteome</keyword>
<evidence type="ECO:0000313" key="1">
    <source>
        <dbReference type="EMBL" id="EGC21314.1"/>
    </source>
</evidence>
<dbReference type="STRING" id="888743.HMPREF9141_0064"/>
<reference evidence="1 2" key="1">
    <citation type="submission" date="2011-01" db="EMBL/GenBank/DDBJ databases">
        <authorList>
            <person name="Muzny D."/>
            <person name="Qin X."/>
            <person name="Deng J."/>
            <person name="Jiang H."/>
            <person name="Liu Y."/>
            <person name="Qu J."/>
            <person name="Song X.-Z."/>
            <person name="Zhang L."/>
            <person name="Thornton R."/>
            <person name="Coyle M."/>
            <person name="Francisco L."/>
            <person name="Jackson L."/>
            <person name="Javaid M."/>
            <person name="Korchina V."/>
            <person name="Kovar C."/>
            <person name="Mata R."/>
            <person name="Mathew T."/>
            <person name="Ngo R."/>
            <person name="Nguyen L."/>
            <person name="Nguyen N."/>
            <person name="Okwuonu G."/>
            <person name="Ongeri F."/>
            <person name="Pham C."/>
            <person name="Simmons D."/>
            <person name="Wilczek-Boney K."/>
            <person name="Hale W."/>
            <person name="Jakkamsetti A."/>
            <person name="Pham P."/>
            <person name="Ruth R."/>
            <person name="San Lucas F."/>
            <person name="Warren J."/>
            <person name="Zhang J."/>
            <person name="Zhao Z."/>
            <person name="Zhou C."/>
            <person name="Zhu D."/>
            <person name="Lee S."/>
            <person name="Bess C."/>
            <person name="Blankenburg K."/>
            <person name="Forbes L."/>
            <person name="Fu Q."/>
            <person name="Gubbala S."/>
            <person name="Hirani K."/>
            <person name="Jayaseelan J.C."/>
            <person name="Lara F."/>
            <person name="Munidasa M."/>
            <person name="Palculict T."/>
            <person name="Patil S."/>
            <person name="Pu L.-L."/>
            <person name="Saada N."/>
            <person name="Tang L."/>
            <person name="Weissenberger G."/>
            <person name="Zhu Y."/>
            <person name="Hemphill L."/>
            <person name="Shang Y."/>
            <person name="Youmans B."/>
            <person name="Ayvaz T."/>
            <person name="Ross M."/>
            <person name="Santibanez J."/>
            <person name="Aqrawi P."/>
            <person name="Gross S."/>
            <person name="Joshi V."/>
            <person name="Fowler G."/>
            <person name="Nazareth L."/>
            <person name="Reid J."/>
            <person name="Worley K."/>
            <person name="Petrosino J."/>
            <person name="Highlander S."/>
            <person name="Gibbs R."/>
        </authorList>
    </citation>
    <scope>NUCLEOTIDE SEQUENCE [LARGE SCALE GENOMIC DNA]</scope>
    <source>
        <strain evidence="1 2">DSM 16608</strain>
    </source>
</reference>
<accession>F0F398</accession>
<dbReference type="Proteomes" id="UP000005697">
    <property type="component" value="Unassembled WGS sequence"/>
</dbReference>
<dbReference type="EMBL" id="AEWX01000001">
    <property type="protein sequence ID" value="EGC21314.1"/>
    <property type="molecule type" value="Genomic_DNA"/>
</dbReference>
<proteinExistence type="predicted"/>
<comment type="caution">
    <text evidence="1">The sequence shown here is derived from an EMBL/GenBank/DDBJ whole genome shotgun (WGS) entry which is preliminary data.</text>
</comment>
<organism evidence="1 2">
    <name type="scientific">Prevotella multiformis DSM 16608</name>
    <dbReference type="NCBI Taxonomy" id="888743"/>
    <lineage>
        <taxon>Bacteria</taxon>
        <taxon>Pseudomonadati</taxon>
        <taxon>Bacteroidota</taxon>
        <taxon>Bacteroidia</taxon>
        <taxon>Bacteroidales</taxon>
        <taxon>Prevotellaceae</taxon>
        <taxon>Prevotella</taxon>
    </lineage>
</organism>
<evidence type="ECO:0000313" key="2">
    <source>
        <dbReference type="Proteomes" id="UP000005697"/>
    </source>
</evidence>
<sequence>MVRMHGTEGFTACNRKENSSKKQPLRIFQTGCLPEGRTLPAAARAGVFFPSHCMYVNKAGSPHELWQYNPPAN</sequence>
<dbReference type="HOGENOM" id="CLU_2701715_0_0_10"/>
<dbReference type="AlphaFoldDB" id="F0F398"/>
<protein>
    <submittedName>
        <fullName evidence="1">Uncharacterized protein</fullName>
    </submittedName>
</protein>
<name>F0F398_9BACT</name>
<gene>
    <name evidence="1" type="ORF">HMPREF9141_0064</name>
</gene>